<dbReference type="AlphaFoldDB" id="A0A0D2NPW2"/>
<feature type="region of interest" description="Disordered" evidence="1">
    <location>
        <begin position="66"/>
        <end position="85"/>
    </location>
</feature>
<proteinExistence type="predicted"/>
<organism evidence="2 3">
    <name type="scientific">Hypholoma sublateritium (strain FD-334 SS-4)</name>
    <dbReference type="NCBI Taxonomy" id="945553"/>
    <lineage>
        <taxon>Eukaryota</taxon>
        <taxon>Fungi</taxon>
        <taxon>Dikarya</taxon>
        <taxon>Basidiomycota</taxon>
        <taxon>Agaricomycotina</taxon>
        <taxon>Agaricomycetes</taxon>
        <taxon>Agaricomycetidae</taxon>
        <taxon>Agaricales</taxon>
        <taxon>Agaricineae</taxon>
        <taxon>Strophariaceae</taxon>
        <taxon>Hypholoma</taxon>
    </lineage>
</organism>
<reference evidence="3" key="1">
    <citation type="submission" date="2014-04" db="EMBL/GenBank/DDBJ databases">
        <title>Evolutionary Origins and Diversification of the Mycorrhizal Mutualists.</title>
        <authorList>
            <consortium name="DOE Joint Genome Institute"/>
            <consortium name="Mycorrhizal Genomics Consortium"/>
            <person name="Kohler A."/>
            <person name="Kuo A."/>
            <person name="Nagy L.G."/>
            <person name="Floudas D."/>
            <person name="Copeland A."/>
            <person name="Barry K.W."/>
            <person name="Cichocki N."/>
            <person name="Veneault-Fourrey C."/>
            <person name="LaButti K."/>
            <person name="Lindquist E.A."/>
            <person name="Lipzen A."/>
            <person name="Lundell T."/>
            <person name="Morin E."/>
            <person name="Murat C."/>
            <person name="Riley R."/>
            <person name="Ohm R."/>
            <person name="Sun H."/>
            <person name="Tunlid A."/>
            <person name="Henrissat B."/>
            <person name="Grigoriev I.V."/>
            <person name="Hibbett D.S."/>
            <person name="Martin F."/>
        </authorList>
    </citation>
    <scope>NUCLEOTIDE SEQUENCE [LARGE SCALE GENOMIC DNA]</scope>
    <source>
        <strain evidence="3">FD-334 SS-4</strain>
    </source>
</reference>
<evidence type="ECO:0000313" key="3">
    <source>
        <dbReference type="Proteomes" id="UP000054270"/>
    </source>
</evidence>
<protein>
    <submittedName>
        <fullName evidence="2">Uncharacterized protein</fullName>
    </submittedName>
</protein>
<evidence type="ECO:0000313" key="2">
    <source>
        <dbReference type="EMBL" id="KJA18801.1"/>
    </source>
</evidence>
<gene>
    <name evidence="2" type="ORF">HYPSUDRAFT_205035</name>
</gene>
<dbReference type="Proteomes" id="UP000054270">
    <property type="component" value="Unassembled WGS sequence"/>
</dbReference>
<accession>A0A0D2NPW2</accession>
<evidence type="ECO:0000256" key="1">
    <source>
        <dbReference type="SAM" id="MobiDB-lite"/>
    </source>
</evidence>
<sequence length="139" mass="15359">MTPSSTFHASSPRRIFYTWPRRLGPLSRLQGLPRVHRSFTVTHCRRRGPLSVAAVDSTRGLCAGAASPGAPIPQCTEPDSWLDTPRTATADATADEFSRALQIVVDAVVDRLNDSLSQFAQKRSDDTTGIHDFEYNCHY</sequence>
<name>A0A0D2NPW2_HYPSF</name>
<keyword evidence="3" id="KW-1185">Reference proteome</keyword>
<dbReference type="EMBL" id="KN817584">
    <property type="protein sequence ID" value="KJA18801.1"/>
    <property type="molecule type" value="Genomic_DNA"/>
</dbReference>